<dbReference type="Proteomes" id="UP000218209">
    <property type="component" value="Unassembled WGS sequence"/>
</dbReference>
<organism evidence="2 3">
    <name type="scientific">Porphyra umbilicalis</name>
    <name type="common">Purple laver</name>
    <name type="synonym">Red alga</name>
    <dbReference type="NCBI Taxonomy" id="2786"/>
    <lineage>
        <taxon>Eukaryota</taxon>
        <taxon>Rhodophyta</taxon>
        <taxon>Bangiophyceae</taxon>
        <taxon>Bangiales</taxon>
        <taxon>Bangiaceae</taxon>
        <taxon>Porphyra</taxon>
    </lineage>
</organism>
<dbReference type="EMBL" id="KV918783">
    <property type="protein sequence ID" value="OSX79964.1"/>
    <property type="molecule type" value="Genomic_DNA"/>
</dbReference>
<protein>
    <submittedName>
        <fullName evidence="2">Uncharacterized protein</fullName>
    </submittedName>
</protein>
<dbReference type="AlphaFoldDB" id="A0A1X6PGI0"/>
<feature type="signal peptide" evidence="1">
    <location>
        <begin position="1"/>
        <end position="20"/>
    </location>
</feature>
<evidence type="ECO:0000256" key="1">
    <source>
        <dbReference type="SAM" id="SignalP"/>
    </source>
</evidence>
<feature type="chain" id="PRO_5010865287" evidence="1">
    <location>
        <begin position="21"/>
        <end position="234"/>
    </location>
</feature>
<sequence>MVRKLAAAVAFLVAATVAHAAAVPDTLPTTSHAVTCPSHKTWHAPSGNAVKIPAAAVTNDKMWTAGWTRKYSWALNMNTLVWGVNKWAKGTIRAGRGVISYRVRVPANGRYRWSAEMASPHTTDWNDFWVRFPAGVARQRFGSPYGVGGRWLKVYSNVGRNKFSWGGGTVDHNPHMLITPWLYKGQVVEFRISGRSNQVKIAYFGLHRCKTTGRGSPSCKNLNKIKRAPVARCW</sequence>
<reference evidence="2 3" key="1">
    <citation type="submission" date="2017-03" db="EMBL/GenBank/DDBJ databases">
        <title>WGS assembly of Porphyra umbilicalis.</title>
        <authorList>
            <person name="Brawley S.H."/>
            <person name="Blouin N.A."/>
            <person name="Ficko-Blean E."/>
            <person name="Wheeler G.L."/>
            <person name="Lohr M."/>
            <person name="Goodson H.V."/>
            <person name="Jenkins J.W."/>
            <person name="Blaby-Haas C.E."/>
            <person name="Helliwell K.E."/>
            <person name="Chan C."/>
            <person name="Marriage T."/>
            <person name="Bhattacharya D."/>
            <person name="Klein A.S."/>
            <person name="Badis Y."/>
            <person name="Brodie J."/>
            <person name="Cao Y."/>
            <person name="Collen J."/>
            <person name="Dittami S.M."/>
            <person name="Gachon C.M."/>
            <person name="Green B.R."/>
            <person name="Karpowicz S."/>
            <person name="Kim J.W."/>
            <person name="Kudahl U."/>
            <person name="Lin S."/>
            <person name="Michel G."/>
            <person name="Mittag M."/>
            <person name="Olson B.J."/>
            <person name="Pangilinan J."/>
            <person name="Peng Y."/>
            <person name="Qiu H."/>
            <person name="Shu S."/>
            <person name="Singer J.T."/>
            <person name="Smith A.G."/>
            <person name="Sprecher B.N."/>
            <person name="Wagner V."/>
            <person name="Wang W."/>
            <person name="Wang Z.-Y."/>
            <person name="Yan J."/>
            <person name="Yarish C."/>
            <person name="Zoeuner-Riek S."/>
            <person name="Zhuang Y."/>
            <person name="Zou Y."/>
            <person name="Lindquist E.A."/>
            <person name="Grimwood J."/>
            <person name="Barry K."/>
            <person name="Rokhsar D.S."/>
            <person name="Schmutz J."/>
            <person name="Stiller J.W."/>
            <person name="Grossman A.R."/>
            <person name="Prochnik S.E."/>
        </authorList>
    </citation>
    <scope>NUCLEOTIDE SEQUENCE [LARGE SCALE GENOMIC DNA]</scope>
    <source>
        <strain evidence="2">4086291</strain>
    </source>
</reference>
<accession>A0A1X6PGI0</accession>
<proteinExistence type="predicted"/>
<name>A0A1X6PGI0_PORUM</name>
<keyword evidence="3" id="KW-1185">Reference proteome</keyword>
<gene>
    <name evidence="2" type="ORF">BU14_0066s0017</name>
</gene>
<keyword evidence="1" id="KW-0732">Signal</keyword>
<evidence type="ECO:0000313" key="3">
    <source>
        <dbReference type="Proteomes" id="UP000218209"/>
    </source>
</evidence>
<evidence type="ECO:0000313" key="2">
    <source>
        <dbReference type="EMBL" id="OSX79964.1"/>
    </source>
</evidence>